<evidence type="ECO:0000313" key="1">
    <source>
        <dbReference type="EMBL" id="SHG90213.1"/>
    </source>
</evidence>
<dbReference type="Proteomes" id="UP000184268">
    <property type="component" value="Unassembled WGS sequence"/>
</dbReference>
<name>A0A1M5NMN3_9GAMM</name>
<dbReference type="RefSeq" id="WP_067654898.1">
    <property type="nucleotide sequence ID" value="NZ_FQXG01000001.1"/>
</dbReference>
<dbReference type="SUPFAM" id="SSF158675">
    <property type="entry name" value="Sama2622-like"/>
    <property type="match status" value="1"/>
</dbReference>
<organism evidence="1 2">
    <name type="scientific">Ferrimonas marina</name>
    <dbReference type="NCBI Taxonomy" id="299255"/>
    <lineage>
        <taxon>Bacteria</taxon>
        <taxon>Pseudomonadati</taxon>
        <taxon>Pseudomonadota</taxon>
        <taxon>Gammaproteobacteria</taxon>
        <taxon>Alteromonadales</taxon>
        <taxon>Ferrimonadaceae</taxon>
        <taxon>Ferrimonas</taxon>
    </lineage>
</organism>
<dbReference type="EMBL" id="FQXG01000001">
    <property type="protein sequence ID" value="SHG90213.1"/>
    <property type="molecule type" value="Genomic_DNA"/>
</dbReference>
<evidence type="ECO:0008006" key="3">
    <source>
        <dbReference type="Google" id="ProtNLM"/>
    </source>
</evidence>
<dbReference type="STRING" id="299255.SAMN02745129_1098"/>
<dbReference type="OrthoDB" id="6401538at2"/>
<accession>A0A1M5NMN3</accession>
<protein>
    <recommendedName>
        <fullName evidence="3">DUF3069 domain-containing protein</fullName>
    </recommendedName>
</protein>
<evidence type="ECO:0000313" key="2">
    <source>
        <dbReference type="Proteomes" id="UP000184268"/>
    </source>
</evidence>
<dbReference type="Pfam" id="PF11269">
    <property type="entry name" value="DUF3069"/>
    <property type="match status" value="1"/>
</dbReference>
<keyword evidence="2" id="KW-1185">Reference proteome</keyword>
<sequence>MSEKTPLPQELQQVLNYMEVSEEQHEGLLSIYNAVEAPLRASWDQQPQSARNVMESFEQFQAIVTYTLAGPTAELLQMAQQNNEGEELSEEQADAMLQQLFSQGIKMMIKDLKSARRDASLRNEFLSPFRA</sequence>
<proteinExistence type="predicted"/>
<dbReference type="InterPro" id="IPR021422">
    <property type="entry name" value="DUF3069"/>
</dbReference>
<dbReference type="InterPro" id="IPR023132">
    <property type="entry name" value="Sama2622-like_sf"/>
</dbReference>
<gene>
    <name evidence="1" type="ORF">SAMN02745129_1098</name>
</gene>
<dbReference type="AlphaFoldDB" id="A0A1M5NMN3"/>
<reference evidence="1 2" key="1">
    <citation type="submission" date="2016-11" db="EMBL/GenBank/DDBJ databases">
        <authorList>
            <person name="Jaros S."/>
            <person name="Januszkiewicz K."/>
            <person name="Wedrychowicz H."/>
        </authorList>
    </citation>
    <scope>NUCLEOTIDE SEQUENCE [LARGE SCALE GENOMIC DNA]</scope>
    <source>
        <strain evidence="1 2">DSM 16917</strain>
    </source>
</reference>